<name>A0A231UWV5_9HYPH</name>
<feature type="compositionally biased region" description="Low complexity" evidence="1">
    <location>
        <begin position="86"/>
        <end position="100"/>
    </location>
</feature>
<dbReference type="EMBL" id="NBYO01000002">
    <property type="protein sequence ID" value="OXT00374.1"/>
    <property type="molecule type" value="Genomic_DNA"/>
</dbReference>
<accession>A0A231UWV5</accession>
<evidence type="ECO:0000313" key="4">
    <source>
        <dbReference type="Proteomes" id="UP000215405"/>
    </source>
</evidence>
<dbReference type="Proteomes" id="UP000215405">
    <property type="component" value="Unassembled WGS sequence"/>
</dbReference>
<dbReference type="AlphaFoldDB" id="A0A231UWV5"/>
<evidence type="ECO:0000259" key="2">
    <source>
        <dbReference type="Pfam" id="PF13467"/>
    </source>
</evidence>
<gene>
    <name evidence="3" type="ORF">B7H23_09570</name>
</gene>
<feature type="domain" description="Ribbon-helix-helix" evidence="2">
    <location>
        <begin position="4"/>
        <end position="66"/>
    </location>
</feature>
<evidence type="ECO:0000313" key="3">
    <source>
        <dbReference type="EMBL" id="OXT00374.1"/>
    </source>
</evidence>
<protein>
    <recommendedName>
        <fullName evidence="2">Ribbon-helix-helix domain-containing protein</fullName>
    </recommendedName>
</protein>
<proteinExistence type="predicted"/>
<comment type="caution">
    <text evidence="3">The sequence shown here is derived from an EMBL/GenBank/DDBJ whole genome shotgun (WGS) entry which is preliminary data.</text>
</comment>
<dbReference type="RefSeq" id="WP_094077201.1">
    <property type="nucleotide sequence ID" value="NZ_NBYO01000002.1"/>
</dbReference>
<evidence type="ECO:0000256" key="1">
    <source>
        <dbReference type="SAM" id="MobiDB-lite"/>
    </source>
</evidence>
<reference evidence="4" key="1">
    <citation type="journal article" date="2017" name="Int. J. Syst. Evol. Microbiol.">
        <title>Notoacmeibacter marinus gen. nov., sp. nov., isolated from the gut of a limpet and proposal of Notoacmeibacteraceae fam. nov. in the order Rhizobiales of the class Alphaproteobacteria.</title>
        <authorList>
            <person name="Huang Z."/>
            <person name="Guo F."/>
            <person name="Lai Q."/>
        </authorList>
    </citation>
    <scope>NUCLEOTIDE SEQUENCE [LARGE SCALE GENOMIC DNA]</scope>
    <source>
        <strain evidence="4">XMTR2A4</strain>
    </source>
</reference>
<dbReference type="CDD" id="cd21631">
    <property type="entry name" value="RHH_CopG_NikR-like"/>
    <property type="match status" value="1"/>
</dbReference>
<dbReference type="InterPro" id="IPR027373">
    <property type="entry name" value="RHH_dom"/>
</dbReference>
<dbReference type="Pfam" id="PF13467">
    <property type="entry name" value="RHH_4"/>
    <property type="match status" value="1"/>
</dbReference>
<sequence>MTIRKRSVSIAGHRTSFSLEDPFLEELKNLADRRGVSFAALVRTIDAKRPPDTNLSSALRLTVLDDLKARCNAATENATSVPGDAPSQPSGSRSGTSPSS</sequence>
<dbReference type="InterPro" id="IPR038268">
    <property type="entry name" value="RHH_sf"/>
</dbReference>
<feature type="region of interest" description="Disordered" evidence="1">
    <location>
        <begin position="75"/>
        <end position="100"/>
    </location>
</feature>
<organism evidence="3 4">
    <name type="scientific">Notoacmeibacter marinus</name>
    <dbReference type="NCBI Taxonomy" id="1876515"/>
    <lineage>
        <taxon>Bacteria</taxon>
        <taxon>Pseudomonadati</taxon>
        <taxon>Pseudomonadota</taxon>
        <taxon>Alphaproteobacteria</taxon>
        <taxon>Hyphomicrobiales</taxon>
        <taxon>Notoacmeibacteraceae</taxon>
        <taxon>Notoacmeibacter</taxon>
    </lineage>
</organism>
<dbReference type="Gene3D" id="1.10.3990.20">
    <property type="entry name" value="protein bp1543"/>
    <property type="match status" value="1"/>
</dbReference>
<keyword evidence="4" id="KW-1185">Reference proteome</keyword>